<accession>A0AAV1QG53</accession>
<dbReference type="Proteomes" id="UP001314229">
    <property type="component" value="Unassembled WGS sequence"/>
</dbReference>
<evidence type="ECO:0000313" key="2">
    <source>
        <dbReference type="Proteomes" id="UP001314229"/>
    </source>
</evidence>
<dbReference type="AlphaFoldDB" id="A0AAV1QG53"/>
<comment type="caution">
    <text evidence="1">The sequence shown here is derived from an EMBL/GenBank/DDBJ whole genome shotgun (WGS) entry which is preliminary data.</text>
</comment>
<protein>
    <submittedName>
        <fullName evidence="1">Uncharacterized protein LOC125882102</fullName>
    </submittedName>
</protein>
<reference evidence="1 2" key="1">
    <citation type="submission" date="2024-01" db="EMBL/GenBank/DDBJ databases">
        <authorList>
            <person name="Alioto T."/>
            <person name="Alioto T."/>
            <person name="Gomez Garrido J."/>
        </authorList>
    </citation>
    <scope>NUCLEOTIDE SEQUENCE [LARGE SCALE GENOMIC DNA]</scope>
</reference>
<organism evidence="1 2">
    <name type="scientific">Scomber scombrus</name>
    <name type="common">Atlantic mackerel</name>
    <name type="synonym">Scomber vernalis</name>
    <dbReference type="NCBI Taxonomy" id="13677"/>
    <lineage>
        <taxon>Eukaryota</taxon>
        <taxon>Metazoa</taxon>
        <taxon>Chordata</taxon>
        <taxon>Craniata</taxon>
        <taxon>Vertebrata</taxon>
        <taxon>Euteleostomi</taxon>
        <taxon>Actinopterygii</taxon>
        <taxon>Neopterygii</taxon>
        <taxon>Teleostei</taxon>
        <taxon>Neoteleostei</taxon>
        <taxon>Acanthomorphata</taxon>
        <taxon>Pelagiaria</taxon>
        <taxon>Scombriformes</taxon>
        <taxon>Scombridae</taxon>
        <taxon>Scomber</taxon>
    </lineage>
</organism>
<evidence type="ECO:0000313" key="1">
    <source>
        <dbReference type="EMBL" id="CAK6981947.1"/>
    </source>
</evidence>
<proteinExistence type="predicted"/>
<keyword evidence="2" id="KW-1185">Reference proteome</keyword>
<dbReference type="EMBL" id="CAWUFR010000925">
    <property type="protein sequence ID" value="CAK6981947.1"/>
    <property type="molecule type" value="Genomic_DNA"/>
</dbReference>
<sequence>MASVDQKICVGPKTYMNFVKGTQTGTCAELLNIFNQKLDSLAKHHYNWLHQAKECRALKESLREDEIVLHVDFSENFSCKLNSEVQAFHFGGSRKQATVHTFMAYTAAGSQSYATISASLRHDESAVWAHLEPVLRDVMKNCHPSPTIVHVMSDGPVTQYRNKNHFYLLSTIPFLSGFRGEDVQTPEDFYNLLTEKKSDVKFFWVTEEDIRIFDEAVPEVVPPVKGTLAMHQVISTEPGKVMHREISCFCSRPHICQCHNPIMVNLQTASVQTSAHSSAHESAHESTSAHESSDLNGKFIMVNYEGQPFVGQVLQIVGEEIEVSVSSSSISGSHCSCDLPCA</sequence>
<dbReference type="PANTHER" id="PTHR46601:SF1">
    <property type="entry name" value="ADF-H DOMAIN-CONTAINING PROTEIN"/>
    <property type="match status" value="1"/>
</dbReference>
<gene>
    <name evidence="1" type="ORF">FSCOSCO3_A019626</name>
</gene>
<dbReference type="PANTHER" id="PTHR46601">
    <property type="entry name" value="ULP_PROTEASE DOMAIN-CONTAINING PROTEIN"/>
    <property type="match status" value="1"/>
</dbReference>
<name>A0AAV1QG53_SCOSC</name>